<name>A0AAW1CG10_9HEMI</name>
<reference evidence="1 2" key="1">
    <citation type="submission" date="2022-12" db="EMBL/GenBank/DDBJ databases">
        <title>Chromosome-level genome assembly of true bugs.</title>
        <authorList>
            <person name="Ma L."/>
            <person name="Li H."/>
        </authorList>
    </citation>
    <scope>NUCLEOTIDE SEQUENCE [LARGE SCALE GENOMIC DNA]</scope>
    <source>
        <strain evidence="1">Lab_2022b</strain>
    </source>
</reference>
<dbReference type="GO" id="GO:0042393">
    <property type="term" value="F:histone binding"/>
    <property type="evidence" value="ECO:0007669"/>
    <property type="project" value="TreeGrafter"/>
</dbReference>
<proteinExistence type="predicted"/>
<accession>A0AAW1CG10</accession>
<dbReference type="GO" id="GO:0006355">
    <property type="term" value="P:regulation of DNA-templated transcription"/>
    <property type="evidence" value="ECO:0007669"/>
    <property type="project" value="InterPro"/>
</dbReference>
<dbReference type="Proteomes" id="UP001461498">
    <property type="component" value="Unassembled WGS sequence"/>
</dbReference>
<dbReference type="AlphaFoldDB" id="A0AAW1CG10"/>
<evidence type="ECO:0000313" key="2">
    <source>
        <dbReference type="Proteomes" id="UP001461498"/>
    </source>
</evidence>
<dbReference type="PANTHER" id="PTHR12706">
    <property type="entry name" value="STRAWBERRY NOTCH-RELATED"/>
    <property type="match status" value="1"/>
</dbReference>
<keyword evidence="2" id="KW-1185">Reference proteome</keyword>
<dbReference type="GO" id="GO:0005634">
    <property type="term" value="C:nucleus"/>
    <property type="evidence" value="ECO:0007669"/>
    <property type="project" value="TreeGrafter"/>
</dbReference>
<gene>
    <name evidence="1" type="ORF">O3M35_004484</name>
</gene>
<evidence type="ECO:0000313" key="1">
    <source>
        <dbReference type="EMBL" id="KAK9497107.1"/>
    </source>
</evidence>
<dbReference type="EMBL" id="JAPXFL010000015">
    <property type="protein sequence ID" value="KAK9497107.1"/>
    <property type="molecule type" value="Genomic_DNA"/>
</dbReference>
<organism evidence="1 2">
    <name type="scientific">Rhynocoris fuscipes</name>
    <dbReference type="NCBI Taxonomy" id="488301"/>
    <lineage>
        <taxon>Eukaryota</taxon>
        <taxon>Metazoa</taxon>
        <taxon>Ecdysozoa</taxon>
        <taxon>Arthropoda</taxon>
        <taxon>Hexapoda</taxon>
        <taxon>Insecta</taxon>
        <taxon>Pterygota</taxon>
        <taxon>Neoptera</taxon>
        <taxon>Paraneoptera</taxon>
        <taxon>Hemiptera</taxon>
        <taxon>Heteroptera</taxon>
        <taxon>Panheteroptera</taxon>
        <taxon>Cimicomorpha</taxon>
        <taxon>Reduviidae</taxon>
        <taxon>Harpactorinae</taxon>
        <taxon>Harpactorini</taxon>
        <taxon>Rhynocoris</taxon>
    </lineage>
</organism>
<dbReference type="GO" id="GO:0031490">
    <property type="term" value="F:chromatin DNA binding"/>
    <property type="evidence" value="ECO:0007669"/>
    <property type="project" value="TreeGrafter"/>
</dbReference>
<sequence>MFNRRGNCKSASIGLDCEVGLRRRTYNVLSGSVLSVWARIESVLAAKTGHNTKMQVIRLRTAEGVKIVGTLIPKSCVEALQQALASDAEKVSEESFK</sequence>
<dbReference type="InterPro" id="IPR026741">
    <property type="entry name" value="SNO"/>
</dbReference>
<protein>
    <submittedName>
        <fullName evidence="1">Uncharacterized protein</fullName>
    </submittedName>
</protein>
<comment type="caution">
    <text evidence="1">The sequence shown here is derived from an EMBL/GenBank/DDBJ whole genome shotgun (WGS) entry which is preliminary data.</text>
</comment>
<dbReference type="PANTHER" id="PTHR12706:SF30">
    <property type="entry name" value="PROTEIN STRAWBERRY NOTCH-RELATED"/>
    <property type="match status" value="1"/>
</dbReference>